<dbReference type="EMBL" id="OZ023702">
    <property type="protein sequence ID" value="CAK9858557.1"/>
    <property type="molecule type" value="Genomic_DNA"/>
</dbReference>
<protein>
    <submittedName>
        <fullName evidence="2">Uncharacterized protein</fullName>
    </submittedName>
</protein>
<name>A0ABP1A7S0_9BRYO</name>
<sequence length="86" mass="9898">MQRPALPRPLNASSMSSLAERTIERSRRPAQTQTTIVQSYRRIIRSNAVVDPRRLRQRCSCSHFARSCMRDITNASIVRVGQSTRR</sequence>
<evidence type="ECO:0000313" key="3">
    <source>
        <dbReference type="EMBL" id="CAK9858557.1"/>
    </source>
</evidence>
<gene>
    <name evidence="2" type="ORF">CSSPJE1EN2_LOCUS1533</name>
    <name evidence="3" type="ORF">CSSPJE1EN2_LOCUS1552</name>
</gene>
<evidence type="ECO:0000256" key="1">
    <source>
        <dbReference type="SAM" id="MobiDB-lite"/>
    </source>
</evidence>
<organism evidence="2 4">
    <name type="scientific">Sphagnum jensenii</name>
    <dbReference type="NCBI Taxonomy" id="128206"/>
    <lineage>
        <taxon>Eukaryota</taxon>
        <taxon>Viridiplantae</taxon>
        <taxon>Streptophyta</taxon>
        <taxon>Embryophyta</taxon>
        <taxon>Bryophyta</taxon>
        <taxon>Sphagnophytina</taxon>
        <taxon>Sphagnopsida</taxon>
        <taxon>Sphagnales</taxon>
        <taxon>Sphagnaceae</taxon>
        <taxon>Sphagnum</taxon>
    </lineage>
</organism>
<evidence type="ECO:0000313" key="4">
    <source>
        <dbReference type="Proteomes" id="UP001497522"/>
    </source>
</evidence>
<keyword evidence="4" id="KW-1185">Reference proteome</keyword>
<feature type="region of interest" description="Disordered" evidence="1">
    <location>
        <begin position="1"/>
        <end position="35"/>
    </location>
</feature>
<proteinExistence type="predicted"/>
<evidence type="ECO:0000313" key="2">
    <source>
        <dbReference type="EMBL" id="CAK9858538.1"/>
    </source>
</evidence>
<dbReference type="Proteomes" id="UP001497522">
    <property type="component" value="Chromosome 1"/>
</dbReference>
<reference evidence="2 4" key="1">
    <citation type="submission" date="2024-03" db="EMBL/GenBank/DDBJ databases">
        <authorList>
            <consortium name="ELIXIR-Norway"/>
            <consortium name="Elixir Norway"/>
        </authorList>
    </citation>
    <scope>NUCLEOTIDE SEQUENCE [LARGE SCALE GENOMIC DNA]</scope>
</reference>
<dbReference type="EMBL" id="OZ023702">
    <property type="protein sequence ID" value="CAK9858538.1"/>
    <property type="molecule type" value="Genomic_DNA"/>
</dbReference>
<accession>A0ABP1A7S0</accession>